<feature type="region of interest" description="Disordered" evidence="2">
    <location>
        <begin position="240"/>
        <end position="288"/>
    </location>
</feature>
<sequence length="466" mass="47960">MPVPQPTGSIHRAAAGLDVPGGPDVPEAAEFAAALTALAAELDPAAGWYGVFARRDPEGLAACLAGRRIPPWDVVASLLDDLTVRRGPRRARPRAAWLRTLYLASLTACDEAAGDPRRRAAELRDVLARTLREQRHAAHREQALARALVAGGHPAGAGRLAADLAWARDDRARATARCRELRERLAALVARTGADPGHEPEHGPEHGLGSGRLPSPPPPSGPVRARPRGARFAGLETGARADPAAAPAGPVPASAVPAPRGARFAGAGDEGDERTARPKDPAEAAARAARARRECDETVARLAGLRARGRTGEAHALLCEAAGRPAPLLPVLVERLEQAGMDADVADLLWEAACLPPGPLAEAAGALAAAGRAGDCGRLLRQAAARPAAEVAAAALALHGAGLGSGAVELLSAVVRARRPEEAAEAVAADPAALTPLLLAAAARVSDRRRRDIEGVLARGRPVAGR</sequence>
<protein>
    <recommendedName>
        <fullName evidence="5">UL36 very large tegument protein</fullName>
    </recommendedName>
</protein>
<dbReference type="RefSeq" id="WP_245770131.1">
    <property type="nucleotide sequence ID" value="NZ_FOET01000008.1"/>
</dbReference>
<name>A0A1H9G2D3_9ACTN</name>
<accession>A0A1H9G2D3</accession>
<evidence type="ECO:0000313" key="4">
    <source>
        <dbReference type="Proteomes" id="UP000199055"/>
    </source>
</evidence>
<evidence type="ECO:0000313" key="3">
    <source>
        <dbReference type="EMBL" id="SEQ44312.1"/>
    </source>
</evidence>
<proteinExistence type="predicted"/>
<reference evidence="3 4" key="1">
    <citation type="submission" date="2016-10" db="EMBL/GenBank/DDBJ databases">
        <authorList>
            <person name="de Groot N.N."/>
        </authorList>
    </citation>
    <scope>NUCLEOTIDE SEQUENCE [LARGE SCALE GENOMIC DNA]</scope>
    <source>
        <strain evidence="3 4">CGMCC 4.3519</strain>
    </source>
</reference>
<organism evidence="3 4">
    <name type="scientific">Streptomyces radiopugnans</name>
    <dbReference type="NCBI Taxonomy" id="403935"/>
    <lineage>
        <taxon>Bacteria</taxon>
        <taxon>Bacillati</taxon>
        <taxon>Actinomycetota</taxon>
        <taxon>Actinomycetes</taxon>
        <taxon>Kitasatosporales</taxon>
        <taxon>Streptomycetaceae</taxon>
        <taxon>Streptomyces</taxon>
    </lineage>
</organism>
<feature type="compositionally biased region" description="Basic and acidic residues" evidence="2">
    <location>
        <begin position="196"/>
        <end position="205"/>
    </location>
</feature>
<feature type="compositionally biased region" description="Low complexity" evidence="2">
    <location>
        <begin position="240"/>
        <end position="267"/>
    </location>
</feature>
<keyword evidence="4" id="KW-1185">Reference proteome</keyword>
<evidence type="ECO:0000256" key="1">
    <source>
        <dbReference type="SAM" id="Coils"/>
    </source>
</evidence>
<dbReference type="STRING" id="403935.SAMN05216481_10858"/>
<gene>
    <name evidence="3" type="ORF">SAMN05216481_10858</name>
</gene>
<dbReference type="EMBL" id="FOET01000008">
    <property type="protein sequence ID" value="SEQ44312.1"/>
    <property type="molecule type" value="Genomic_DNA"/>
</dbReference>
<keyword evidence="1" id="KW-0175">Coiled coil</keyword>
<feature type="coiled-coil region" evidence="1">
    <location>
        <begin position="164"/>
        <end position="191"/>
    </location>
</feature>
<dbReference type="Proteomes" id="UP000199055">
    <property type="component" value="Unassembled WGS sequence"/>
</dbReference>
<evidence type="ECO:0008006" key="5">
    <source>
        <dbReference type="Google" id="ProtNLM"/>
    </source>
</evidence>
<evidence type="ECO:0000256" key="2">
    <source>
        <dbReference type="SAM" id="MobiDB-lite"/>
    </source>
</evidence>
<feature type="compositionally biased region" description="Basic and acidic residues" evidence="2">
    <location>
        <begin position="273"/>
        <end position="282"/>
    </location>
</feature>
<dbReference type="AlphaFoldDB" id="A0A1H9G2D3"/>
<feature type="region of interest" description="Disordered" evidence="2">
    <location>
        <begin position="192"/>
        <end position="227"/>
    </location>
</feature>